<dbReference type="GeneID" id="85467487"/>
<dbReference type="Proteomes" id="UP001243989">
    <property type="component" value="Unassembled WGS sequence"/>
</dbReference>
<dbReference type="AlphaFoldDB" id="A0AAI9ZWZ4"/>
<dbReference type="EMBL" id="JAHMHQ010000007">
    <property type="protein sequence ID" value="KAK1638384.1"/>
    <property type="molecule type" value="Genomic_DNA"/>
</dbReference>
<protein>
    <submittedName>
        <fullName evidence="1">Uncharacterized protein</fullName>
    </submittedName>
</protein>
<comment type="caution">
    <text evidence="1">The sequence shown here is derived from an EMBL/GenBank/DDBJ whole genome shotgun (WGS) entry which is preliminary data.</text>
</comment>
<name>A0AAI9ZWZ4_9PEZI</name>
<dbReference type="RefSeq" id="XP_060446991.1">
    <property type="nucleotide sequence ID" value="XM_060582625.1"/>
</dbReference>
<sequence length="187" mass="20800">MLEAPFSLVGMHKGVNWPPRRRGNKIKPGIGHLVRRLSLTHSLANCLPVDRVGFGKLEKLPPIIFFLSASLQGPSIWLQVLHLQAAALQCRPNYRRERERERESPHAIQHTRRVASRDTCGVLSTVSTVPCRVPMKRSGSSNGSTRLISLRCWGLPRLVVAPSQEGPGLGQMKIARTLLFCCWNLAA</sequence>
<evidence type="ECO:0000313" key="1">
    <source>
        <dbReference type="EMBL" id="KAK1638384.1"/>
    </source>
</evidence>
<gene>
    <name evidence="1" type="ORF">BDP81DRAFT_207171</name>
</gene>
<accession>A0AAI9ZWZ4</accession>
<proteinExistence type="predicted"/>
<keyword evidence="2" id="KW-1185">Reference proteome</keyword>
<organism evidence="1 2">
    <name type="scientific">Colletotrichum phormii</name>
    <dbReference type="NCBI Taxonomy" id="359342"/>
    <lineage>
        <taxon>Eukaryota</taxon>
        <taxon>Fungi</taxon>
        <taxon>Dikarya</taxon>
        <taxon>Ascomycota</taxon>
        <taxon>Pezizomycotina</taxon>
        <taxon>Sordariomycetes</taxon>
        <taxon>Hypocreomycetidae</taxon>
        <taxon>Glomerellales</taxon>
        <taxon>Glomerellaceae</taxon>
        <taxon>Colletotrichum</taxon>
        <taxon>Colletotrichum acutatum species complex</taxon>
    </lineage>
</organism>
<reference evidence="1" key="1">
    <citation type="submission" date="2021-06" db="EMBL/GenBank/DDBJ databases">
        <title>Comparative genomics, transcriptomics and evolutionary studies reveal genomic signatures of adaptation to plant cell wall in hemibiotrophic fungi.</title>
        <authorList>
            <consortium name="DOE Joint Genome Institute"/>
            <person name="Baroncelli R."/>
            <person name="Diaz J.F."/>
            <person name="Benocci T."/>
            <person name="Peng M."/>
            <person name="Battaglia E."/>
            <person name="Haridas S."/>
            <person name="Andreopoulos W."/>
            <person name="Labutti K."/>
            <person name="Pangilinan J."/>
            <person name="Floch G.L."/>
            <person name="Makela M.R."/>
            <person name="Henrissat B."/>
            <person name="Grigoriev I.V."/>
            <person name="Crouch J.A."/>
            <person name="De Vries R.P."/>
            <person name="Sukno S.A."/>
            <person name="Thon M.R."/>
        </authorList>
    </citation>
    <scope>NUCLEOTIDE SEQUENCE</scope>
    <source>
        <strain evidence="1">CBS 102054</strain>
    </source>
</reference>
<evidence type="ECO:0000313" key="2">
    <source>
        <dbReference type="Proteomes" id="UP001243989"/>
    </source>
</evidence>